<protein>
    <recommendedName>
        <fullName evidence="1">DUF7587 domain-containing protein</fullName>
    </recommendedName>
</protein>
<dbReference type="RefSeq" id="XP_013257733.1">
    <property type="nucleotide sequence ID" value="XM_013402279.1"/>
</dbReference>
<dbReference type="AlphaFoldDB" id="A0A072P790"/>
<dbReference type="EMBL" id="AMGV01000008">
    <property type="protein sequence ID" value="KEF55143.1"/>
    <property type="molecule type" value="Genomic_DNA"/>
</dbReference>
<name>A0A072P790_9EURO</name>
<dbReference type="InterPro" id="IPR056009">
    <property type="entry name" value="DUF7587"/>
</dbReference>
<feature type="domain" description="DUF7587" evidence="1">
    <location>
        <begin position="37"/>
        <end position="166"/>
    </location>
</feature>
<gene>
    <name evidence="2" type="ORF">A1O9_08796</name>
</gene>
<evidence type="ECO:0000313" key="2">
    <source>
        <dbReference type="EMBL" id="KEF55143.1"/>
    </source>
</evidence>
<dbReference type="Proteomes" id="UP000027920">
    <property type="component" value="Unassembled WGS sequence"/>
</dbReference>
<dbReference type="HOGENOM" id="CLU_1320897_0_0_1"/>
<sequence>MTPVGGLLKPISANIFKSEKQQHPWWPHKVQIFDKPLFRLWDHNSGSQPGEDGCMRSRAKREQPYAFESRKESLTVHIDHIVWNQTPYISCTTSPSKVEDLAKLRGQMHRGPHTLIVVDPNNRIRNGLPVLPLSDEMKCYDVLDPYNKTREYYEDHHICLWEVTRKEVLGCWQRTVVAEDVYHRKHGKKTPRTVGVTAFLVSQLRYFS</sequence>
<organism evidence="2 3">
    <name type="scientific">Exophiala aquamarina CBS 119918</name>
    <dbReference type="NCBI Taxonomy" id="1182545"/>
    <lineage>
        <taxon>Eukaryota</taxon>
        <taxon>Fungi</taxon>
        <taxon>Dikarya</taxon>
        <taxon>Ascomycota</taxon>
        <taxon>Pezizomycotina</taxon>
        <taxon>Eurotiomycetes</taxon>
        <taxon>Chaetothyriomycetidae</taxon>
        <taxon>Chaetothyriales</taxon>
        <taxon>Herpotrichiellaceae</taxon>
        <taxon>Exophiala</taxon>
    </lineage>
</organism>
<dbReference type="Pfam" id="PF24494">
    <property type="entry name" value="DUF7587"/>
    <property type="match status" value="1"/>
</dbReference>
<dbReference type="OrthoDB" id="3483554at2759"/>
<comment type="caution">
    <text evidence="2">The sequence shown here is derived from an EMBL/GenBank/DDBJ whole genome shotgun (WGS) entry which is preliminary data.</text>
</comment>
<proteinExistence type="predicted"/>
<keyword evidence="3" id="KW-1185">Reference proteome</keyword>
<accession>A0A072P790</accession>
<evidence type="ECO:0000259" key="1">
    <source>
        <dbReference type="Pfam" id="PF24494"/>
    </source>
</evidence>
<dbReference type="VEuPathDB" id="FungiDB:A1O9_08796"/>
<dbReference type="GeneID" id="25283707"/>
<reference evidence="2 3" key="1">
    <citation type="submission" date="2013-03" db="EMBL/GenBank/DDBJ databases">
        <title>The Genome Sequence of Exophiala aquamarina CBS 119918.</title>
        <authorList>
            <consortium name="The Broad Institute Genomics Platform"/>
            <person name="Cuomo C."/>
            <person name="de Hoog S."/>
            <person name="Gorbushina A."/>
            <person name="Walker B."/>
            <person name="Young S.K."/>
            <person name="Zeng Q."/>
            <person name="Gargeya S."/>
            <person name="Fitzgerald M."/>
            <person name="Haas B."/>
            <person name="Abouelleil A."/>
            <person name="Allen A.W."/>
            <person name="Alvarado L."/>
            <person name="Arachchi H.M."/>
            <person name="Berlin A.M."/>
            <person name="Chapman S.B."/>
            <person name="Gainer-Dewar J."/>
            <person name="Goldberg J."/>
            <person name="Griggs A."/>
            <person name="Gujja S."/>
            <person name="Hansen M."/>
            <person name="Howarth C."/>
            <person name="Imamovic A."/>
            <person name="Ireland A."/>
            <person name="Larimer J."/>
            <person name="McCowan C."/>
            <person name="Murphy C."/>
            <person name="Pearson M."/>
            <person name="Poon T.W."/>
            <person name="Priest M."/>
            <person name="Roberts A."/>
            <person name="Saif S."/>
            <person name="Shea T."/>
            <person name="Sisk P."/>
            <person name="Sykes S."/>
            <person name="Wortman J."/>
            <person name="Nusbaum C."/>
            <person name="Birren B."/>
        </authorList>
    </citation>
    <scope>NUCLEOTIDE SEQUENCE [LARGE SCALE GENOMIC DNA]</scope>
    <source>
        <strain evidence="2 3">CBS 119918</strain>
    </source>
</reference>
<evidence type="ECO:0000313" key="3">
    <source>
        <dbReference type="Proteomes" id="UP000027920"/>
    </source>
</evidence>